<keyword evidence="2" id="KW-1185">Reference proteome</keyword>
<proteinExistence type="predicted"/>
<dbReference type="eggNOG" id="ENOG502R897">
    <property type="taxonomic scope" value="Eukaryota"/>
</dbReference>
<evidence type="ECO:0000256" key="1">
    <source>
        <dbReference type="SAM" id="MobiDB-lite"/>
    </source>
</evidence>
<accession>A0A1U7XT88</accession>
<organism evidence="2 3">
    <name type="scientific">Nicotiana sylvestris</name>
    <name type="common">Wood tobacco</name>
    <name type="synonym">South American tobacco</name>
    <dbReference type="NCBI Taxonomy" id="4096"/>
    <lineage>
        <taxon>Eukaryota</taxon>
        <taxon>Viridiplantae</taxon>
        <taxon>Streptophyta</taxon>
        <taxon>Embryophyta</taxon>
        <taxon>Tracheophyta</taxon>
        <taxon>Spermatophyta</taxon>
        <taxon>Magnoliopsida</taxon>
        <taxon>eudicotyledons</taxon>
        <taxon>Gunneridae</taxon>
        <taxon>Pentapetalae</taxon>
        <taxon>asterids</taxon>
        <taxon>lamiids</taxon>
        <taxon>Solanales</taxon>
        <taxon>Solanaceae</taxon>
        <taxon>Nicotianoideae</taxon>
        <taxon>Nicotianeae</taxon>
        <taxon>Nicotiana</taxon>
    </lineage>
</organism>
<dbReference type="OrthoDB" id="1676631at2759"/>
<dbReference type="STRING" id="4096.A0A1U7XT88"/>
<dbReference type="Proteomes" id="UP000189701">
    <property type="component" value="Unplaced"/>
</dbReference>
<evidence type="ECO:0000313" key="3">
    <source>
        <dbReference type="RefSeq" id="XP_009792841.1"/>
    </source>
</evidence>
<dbReference type="AlphaFoldDB" id="A0A1U7XT88"/>
<reference evidence="3" key="2">
    <citation type="submission" date="2025-08" db="UniProtKB">
        <authorList>
            <consortium name="RefSeq"/>
        </authorList>
    </citation>
    <scope>IDENTIFICATION</scope>
    <source>
        <tissue evidence="3">Leaf</tissue>
    </source>
</reference>
<feature type="compositionally biased region" description="Low complexity" evidence="1">
    <location>
        <begin position="15"/>
        <end position="29"/>
    </location>
</feature>
<reference evidence="2" key="1">
    <citation type="journal article" date="2013" name="Genome Biol.">
        <title>Reference genomes and transcriptomes of Nicotiana sylvestris and Nicotiana tomentosiformis.</title>
        <authorList>
            <person name="Sierro N."/>
            <person name="Battey J.N."/>
            <person name="Ouadi S."/>
            <person name="Bovet L."/>
            <person name="Goepfert S."/>
            <person name="Bakaher N."/>
            <person name="Peitsch M.C."/>
            <person name="Ivanov N.V."/>
        </authorList>
    </citation>
    <scope>NUCLEOTIDE SEQUENCE [LARGE SCALE GENOMIC DNA]</scope>
</reference>
<name>A0A1U7XT88_NICSY</name>
<sequence>MLLGAASMSGNKGKSLALAESSSTNSSAEEGYRNKEIVQAEQVKLLDKRLRILEDETELLKVAFYEGVEERRKLVHAIQNEFQAVNHFRCLEEHTFGYTKRQRHGLPQILGEDSNPAVVFRELRASEAVFQDATVCQFPPTFSTDSFSGTKRVEIFSLLLWWQ</sequence>
<evidence type="ECO:0000313" key="2">
    <source>
        <dbReference type="Proteomes" id="UP000189701"/>
    </source>
</evidence>
<dbReference type="RefSeq" id="XP_009792841.1">
    <property type="nucleotide sequence ID" value="XM_009794539.1"/>
</dbReference>
<feature type="region of interest" description="Disordered" evidence="1">
    <location>
        <begin position="1"/>
        <end position="32"/>
    </location>
</feature>
<gene>
    <name evidence="3" type="primary">LOC104239821</name>
</gene>
<protein>
    <submittedName>
        <fullName evidence="3">Uncharacterized protein LOC104239821 isoform X1</fullName>
    </submittedName>
</protein>